<organism evidence="1">
    <name type="scientific">Siphoviridae sp. ctqK313</name>
    <dbReference type="NCBI Taxonomy" id="2827946"/>
    <lineage>
        <taxon>Viruses</taxon>
        <taxon>Duplodnaviria</taxon>
        <taxon>Heunggongvirae</taxon>
        <taxon>Uroviricota</taxon>
        <taxon>Caudoviricetes</taxon>
    </lineage>
</organism>
<proteinExistence type="predicted"/>
<protein>
    <submittedName>
        <fullName evidence="1">Uncharacterized protein</fullName>
    </submittedName>
</protein>
<dbReference type="EMBL" id="BK032785">
    <property type="protein sequence ID" value="DAF60293.1"/>
    <property type="molecule type" value="Genomic_DNA"/>
</dbReference>
<accession>A0A8S5TAE3</accession>
<name>A0A8S5TAE3_9CAUD</name>
<reference evidence="1" key="1">
    <citation type="journal article" date="2021" name="Proc. Natl. Acad. Sci. U.S.A.">
        <title>A Catalog of Tens of Thousands of Viruses from Human Metagenomes Reveals Hidden Associations with Chronic Diseases.</title>
        <authorList>
            <person name="Tisza M.J."/>
            <person name="Buck C.B."/>
        </authorList>
    </citation>
    <scope>NUCLEOTIDE SEQUENCE</scope>
    <source>
        <strain evidence="1">CtqK313</strain>
    </source>
</reference>
<sequence length="45" mass="5023">MYLNHLEYHCAGGIFPNGEQNPARGDGSDNVYCFFSEVRKDAGEN</sequence>
<evidence type="ECO:0000313" key="1">
    <source>
        <dbReference type="EMBL" id="DAF60293.1"/>
    </source>
</evidence>